<protein>
    <recommendedName>
        <fullName evidence="15">Phosphoribulokinase</fullName>
        <ecNumber evidence="15">2.7.1.19</ecNumber>
    </recommendedName>
</protein>
<keyword evidence="7" id="KW-0934">Plastid</keyword>
<evidence type="ECO:0000256" key="1">
    <source>
        <dbReference type="ARBA" id="ARBA00004229"/>
    </source>
</evidence>
<dbReference type="GO" id="GO:0005524">
    <property type="term" value="F:ATP binding"/>
    <property type="evidence" value="ECO:0007669"/>
    <property type="project" value="UniProtKB-KW"/>
</dbReference>
<reference evidence="20" key="2">
    <citation type="journal article" date="2018" name="Algal Res.">
        <title>Characterization of plant carbon substrate utilization by Auxenochlorella protothecoides.</title>
        <authorList>
            <person name="Vogler B.W."/>
            <person name="Starkenburg S.R."/>
            <person name="Sudasinghe N."/>
            <person name="Schambach J.Y."/>
            <person name="Rollin J.A."/>
            <person name="Pattathil S."/>
            <person name="Barry A.N."/>
        </authorList>
    </citation>
    <scope>NUCLEOTIDE SEQUENCE [LARGE SCALE GENOMIC DNA]</scope>
    <source>
        <strain evidence="20">UTEX 25</strain>
    </source>
</reference>
<keyword evidence="6" id="KW-0113">Calvin cycle</keyword>
<keyword evidence="19" id="KW-1185">Reference proteome</keyword>
<evidence type="ECO:0000256" key="4">
    <source>
        <dbReference type="ARBA" id="ARBA00022528"/>
    </source>
</evidence>
<dbReference type="CDD" id="cd02026">
    <property type="entry name" value="PRK"/>
    <property type="match status" value="1"/>
</dbReference>
<dbReference type="Proteomes" id="UP000028924">
    <property type="component" value="Unassembled WGS sequence"/>
</dbReference>
<dbReference type="PANTHER" id="PTHR10285">
    <property type="entry name" value="URIDINE KINASE"/>
    <property type="match status" value="1"/>
</dbReference>
<keyword evidence="4" id="KW-0150">Chloroplast</keyword>
<dbReference type="RefSeq" id="XP_011399759.1">
    <property type="nucleotide sequence ID" value="XM_011401457.1"/>
</dbReference>
<dbReference type="EC" id="2.7.1.19" evidence="15"/>
<evidence type="ECO:0000256" key="14">
    <source>
        <dbReference type="ARBA" id="ARBA00047663"/>
    </source>
</evidence>
<keyword evidence="12" id="KW-0809">Transit peptide</keyword>
<dbReference type="eggNOG" id="KOG4203">
    <property type="taxonomic scope" value="Eukaryota"/>
</dbReference>
<comment type="pathway">
    <text evidence="2">Carbohydrate biosynthesis; Calvin cycle.</text>
</comment>
<dbReference type="Pfam" id="PF00485">
    <property type="entry name" value="PRK"/>
    <property type="match status" value="1"/>
</dbReference>
<reference evidence="18" key="3">
    <citation type="submission" date="2018-10" db="EMBL/GenBank/DDBJ databases">
        <authorList>
            <person name="Hovde B."/>
            <person name="Zhang X."/>
        </authorList>
    </citation>
    <scope>NUCLEOTIDE SEQUENCE [LARGE SCALE GENOMIC DNA]</scope>
    <source>
        <strain evidence="18">UTEX 25</strain>
    </source>
</reference>
<sequence>MLVIRAAGPGQTVVIGLAADSGCGKSTFMRRVTGVFGGVPKPPSGGNPDSNTLISDMTTVICLDDYHSLDRNGRKVEKVTALHPRAQNFDLMYEQVKALKNGQSVQKPIYNHVTGALDPPEEITPPKILIVEGLHPFFDDRVNDLIDFRIYLDISDATKFAWKIQRDMEERGHSLESIKASIESRKPDFDAYIDPQKAKADVIIQVLPTDLVPDEKEGKILRVRLIQKEGRELFSPSYLFDEGSTISWVPCGRKLTCSFPGIKLFYGPDTYYGEDVSVLEMDGQFEKLEELIYVESHLSNTSTKFYGEITQQMLKNSNFPGSKNGTGLFQVITGLKVREVYEQLTQREVARV</sequence>
<evidence type="ECO:0000256" key="2">
    <source>
        <dbReference type="ARBA" id="ARBA00005215"/>
    </source>
</evidence>
<evidence type="ECO:0000256" key="9">
    <source>
        <dbReference type="ARBA" id="ARBA00022741"/>
    </source>
</evidence>
<dbReference type="FunFam" id="3.40.50.300:FF:000619">
    <property type="entry name" value="Phosphoribulokinase"/>
    <property type="match status" value="1"/>
</dbReference>
<reference evidence="18" key="4">
    <citation type="submission" date="2018-11" db="EMBL/GenBank/DDBJ databases">
        <title>Characterization of plant carbon substrate utilization by Auxenochlorella protothecoides.</title>
        <authorList>
            <person name="Vogler B.W."/>
            <person name="Starkenburg S.R."/>
            <person name="Sudasinghe N."/>
            <person name="Schambach J.Y."/>
            <person name="Rollin J.A."/>
            <person name="Pattathil S."/>
            <person name="Barry A.N."/>
        </authorList>
    </citation>
    <scope>NUCLEOTIDE SEQUENCE [LARGE SCALE GENOMIC DNA]</scope>
    <source>
        <strain evidence="18">UTEX 25</strain>
    </source>
</reference>
<dbReference type="OrthoDB" id="738517at2759"/>
<keyword evidence="10 17" id="KW-0418">Kinase</keyword>
<dbReference type="KEGG" id="apro:F751_0743"/>
<evidence type="ECO:0000256" key="13">
    <source>
        <dbReference type="ARBA" id="ARBA00023157"/>
    </source>
</evidence>
<comment type="catalytic activity">
    <reaction evidence="14 15">
        <text>D-ribulose 5-phosphate + ATP = D-ribulose 1,5-bisphosphate + ADP + H(+)</text>
        <dbReference type="Rhea" id="RHEA:19365"/>
        <dbReference type="ChEBI" id="CHEBI:15378"/>
        <dbReference type="ChEBI" id="CHEBI:30616"/>
        <dbReference type="ChEBI" id="CHEBI:57870"/>
        <dbReference type="ChEBI" id="CHEBI:58121"/>
        <dbReference type="ChEBI" id="CHEBI:456216"/>
        <dbReference type="EC" id="2.7.1.19"/>
    </reaction>
</comment>
<evidence type="ECO:0000256" key="15">
    <source>
        <dbReference type="RuleBase" id="RU004082"/>
    </source>
</evidence>
<dbReference type="Gene3D" id="3.40.50.300">
    <property type="entry name" value="P-loop containing nucleotide triphosphate hydrolases"/>
    <property type="match status" value="1"/>
</dbReference>
<dbReference type="PRINTS" id="PR00478">
    <property type="entry name" value="PHRIBLKINASE"/>
</dbReference>
<gene>
    <name evidence="18" type="ORF">APUTEX25_005807</name>
    <name evidence="17" type="ORF">F751_0743</name>
</gene>
<evidence type="ECO:0000256" key="5">
    <source>
        <dbReference type="ARBA" id="ARBA00022531"/>
    </source>
</evidence>
<keyword evidence="9" id="KW-0547">Nucleotide-binding</keyword>
<feature type="domain" description="Phosphoribulokinase/uridine kinase" evidence="16">
    <location>
        <begin position="14"/>
        <end position="212"/>
    </location>
</feature>
<evidence type="ECO:0000256" key="8">
    <source>
        <dbReference type="ARBA" id="ARBA00022679"/>
    </source>
</evidence>
<dbReference type="NCBIfam" id="NF005655">
    <property type="entry name" value="PRK07429.1"/>
    <property type="match status" value="1"/>
</dbReference>
<dbReference type="GeneID" id="23612134"/>
<evidence type="ECO:0000313" key="19">
    <source>
        <dbReference type="Proteomes" id="UP000028924"/>
    </source>
</evidence>
<organism evidence="17 19">
    <name type="scientific">Auxenochlorella protothecoides</name>
    <name type="common">Green microalga</name>
    <name type="synonym">Chlorella protothecoides</name>
    <dbReference type="NCBI Taxonomy" id="3075"/>
    <lineage>
        <taxon>Eukaryota</taxon>
        <taxon>Viridiplantae</taxon>
        <taxon>Chlorophyta</taxon>
        <taxon>core chlorophytes</taxon>
        <taxon>Trebouxiophyceae</taxon>
        <taxon>Chlorellales</taxon>
        <taxon>Chlorellaceae</taxon>
        <taxon>Auxenochlorella</taxon>
    </lineage>
</organism>
<dbReference type="EMBL" id="KL662135">
    <property type="protein sequence ID" value="KFM26811.1"/>
    <property type="molecule type" value="Genomic_DNA"/>
</dbReference>
<dbReference type="STRING" id="3075.A0A087SM57"/>
<evidence type="ECO:0000256" key="10">
    <source>
        <dbReference type="ARBA" id="ARBA00022777"/>
    </source>
</evidence>
<evidence type="ECO:0000313" key="20">
    <source>
        <dbReference type="Proteomes" id="UP000279271"/>
    </source>
</evidence>
<dbReference type="GO" id="GO:0042803">
    <property type="term" value="F:protein homodimerization activity"/>
    <property type="evidence" value="ECO:0007669"/>
    <property type="project" value="UniProtKB-ARBA"/>
</dbReference>
<dbReference type="AlphaFoldDB" id="A0A087SM57"/>
<evidence type="ECO:0000313" key="17">
    <source>
        <dbReference type="EMBL" id="KFM26811.1"/>
    </source>
</evidence>
<evidence type="ECO:0000256" key="6">
    <source>
        <dbReference type="ARBA" id="ARBA00022567"/>
    </source>
</evidence>
<dbReference type="GO" id="GO:0008974">
    <property type="term" value="F:phosphoribulokinase activity"/>
    <property type="evidence" value="ECO:0007669"/>
    <property type="project" value="UniProtKB-EC"/>
</dbReference>
<keyword evidence="5" id="KW-0602">Photosynthesis</keyword>
<reference evidence="17 19" key="1">
    <citation type="journal article" date="2014" name="BMC Genomics">
        <title>Oil accumulation mechanisms of the oleaginous microalga Chlorella protothecoides revealed through its genome, transcriptomes, and proteomes.</title>
        <authorList>
            <person name="Gao C."/>
            <person name="Wang Y."/>
            <person name="Shen Y."/>
            <person name="Yan D."/>
            <person name="He X."/>
            <person name="Dai J."/>
            <person name="Wu Q."/>
        </authorList>
    </citation>
    <scope>NUCLEOTIDE SEQUENCE [LARGE SCALE GENOMIC DNA]</scope>
    <source>
        <strain evidence="17 19">0710</strain>
    </source>
</reference>
<dbReference type="PROSITE" id="PS00567">
    <property type="entry name" value="PHOSPHORIBULOKINASE"/>
    <property type="match status" value="1"/>
</dbReference>
<comment type="similarity">
    <text evidence="3 15">Belongs to the phosphoribulokinase family.</text>
</comment>
<dbReference type="EMBL" id="QOKY01000159">
    <property type="protein sequence ID" value="RMZ55766.1"/>
    <property type="molecule type" value="Genomic_DNA"/>
</dbReference>
<comment type="subcellular location">
    <subcellularLocation>
        <location evidence="1">Plastid</location>
        <location evidence="1">Chloroplast</location>
    </subcellularLocation>
</comment>
<evidence type="ECO:0000256" key="7">
    <source>
        <dbReference type="ARBA" id="ARBA00022640"/>
    </source>
</evidence>
<dbReference type="InterPro" id="IPR006083">
    <property type="entry name" value="PRK/URK"/>
</dbReference>
<proteinExistence type="inferred from homology"/>
<dbReference type="SUPFAM" id="SSF52540">
    <property type="entry name" value="P-loop containing nucleoside triphosphate hydrolases"/>
    <property type="match status" value="1"/>
</dbReference>
<evidence type="ECO:0000256" key="11">
    <source>
        <dbReference type="ARBA" id="ARBA00022840"/>
    </source>
</evidence>
<dbReference type="GO" id="GO:0009507">
    <property type="term" value="C:chloroplast"/>
    <property type="evidence" value="ECO:0007669"/>
    <property type="project" value="UniProtKB-SubCell"/>
</dbReference>
<keyword evidence="8" id="KW-0808">Transferase</keyword>
<dbReference type="GO" id="GO:0019253">
    <property type="term" value="P:reductive pentose-phosphate cycle"/>
    <property type="evidence" value="ECO:0007669"/>
    <property type="project" value="UniProtKB-UniPathway"/>
</dbReference>
<evidence type="ECO:0000256" key="12">
    <source>
        <dbReference type="ARBA" id="ARBA00022946"/>
    </source>
</evidence>
<name>A0A087SM57_AUXPR</name>
<dbReference type="InterPro" id="IPR027417">
    <property type="entry name" value="P-loop_NTPase"/>
</dbReference>
<evidence type="ECO:0000259" key="16">
    <source>
        <dbReference type="Pfam" id="PF00485"/>
    </source>
</evidence>
<keyword evidence="11" id="KW-0067">ATP-binding</keyword>
<dbReference type="InterPro" id="IPR006082">
    <property type="entry name" value="PRK"/>
</dbReference>
<evidence type="ECO:0000256" key="3">
    <source>
        <dbReference type="ARBA" id="ARBA00009719"/>
    </source>
</evidence>
<dbReference type="UniPathway" id="UPA00116"/>
<evidence type="ECO:0000313" key="18">
    <source>
        <dbReference type="EMBL" id="RMZ55766.1"/>
    </source>
</evidence>
<dbReference type="Proteomes" id="UP000279271">
    <property type="component" value="Unassembled WGS sequence"/>
</dbReference>
<accession>A0A087SM57</accession>
<keyword evidence="13" id="KW-1015">Disulfide bond</keyword>